<evidence type="ECO:0000259" key="4">
    <source>
        <dbReference type="SMART" id="SM00736"/>
    </source>
</evidence>
<evidence type="ECO:0000313" key="5">
    <source>
        <dbReference type="EMBL" id="AVP98654.1"/>
    </source>
</evidence>
<evidence type="ECO:0000313" key="6">
    <source>
        <dbReference type="Proteomes" id="UP000241074"/>
    </source>
</evidence>
<dbReference type="SUPFAM" id="SSF141072">
    <property type="entry name" value="CalX-like"/>
    <property type="match status" value="4"/>
</dbReference>
<keyword evidence="2" id="KW-0677">Repeat</keyword>
<dbReference type="InterPro" id="IPR006644">
    <property type="entry name" value="Cadg"/>
</dbReference>
<evidence type="ECO:0000256" key="3">
    <source>
        <dbReference type="ARBA" id="ARBA00022837"/>
    </source>
</evidence>
<dbReference type="InterPro" id="IPR038081">
    <property type="entry name" value="CalX-like_sf"/>
</dbReference>
<dbReference type="KEGG" id="xba:C7S18_16320"/>
<feature type="domain" description="Dystroglycan-type cadherin-like" evidence="4">
    <location>
        <begin position="1546"/>
        <end position="1640"/>
    </location>
</feature>
<dbReference type="Proteomes" id="UP000241074">
    <property type="component" value="Chromosome"/>
</dbReference>
<dbReference type="GO" id="GO:0016020">
    <property type="term" value="C:membrane"/>
    <property type="evidence" value="ECO:0007669"/>
    <property type="project" value="InterPro"/>
</dbReference>
<name>A0A2P1PV45_9GAMM</name>
<keyword evidence="3" id="KW-0106">Calcium</keyword>
<dbReference type="Pfam" id="PF03160">
    <property type="entry name" value="Calx-beta"/>
    <property type="match status" value="4"/>
</dbReference>
<accession>A0A2P1PV45</accession>
<dbReference type="InterPro" id="IPR003644">
    <property type="entry name" value="Calx_beta"/>
</dbReference>
<dbReference type="PANTHER" id="PTHR42834:SF1">
    <property type="entry name" value="ENDONUCLEASE_EXONUCLEASE_PHOSPHATASE FAMILY PROTEIN (AFU_ORTHOLOGUE AFUA_3G09210)"/>
    <property type="match status" value="1"/>
</dbReference>
<protein>
    <recommendedName>
        <fullName evidence="4">Dystroglycan-type cadherin-like domain-containing protein</fullName>
    </recommendedName>
</protein>
<dbReference type="PANTHER" id="PTHR42834">
    <property type="entry name" value="ENDONUCLEASE/EXONUCLEASE/PHOSPHATASE FAMILY PROTEIN (AFU_ORTHOLOGUE AFUA_3G09210)"/>
    <property type="match status" value="1"/>
</dbReference>
<dbReference type="EMBL" id="CP027860">
    <property type="protein sequence ID" value="AVP98654.1"/>
    <property type="molecule type" value="Genomic_DNA"/>
</dbReference>
<dbReference type="SMART" id="SM00736">
    <property type="entry name" value="CADG"/>
    <property type="match status" value="1"/>
</dbReference>
<dbReference type="CDD" id="cd04486">
    <property type="entry name" value="YhcR_OBF_like"/>
    <property type="match status" value="1"/>
</dbReference>
<dbReference type="SUPFAM" id="SSF56219">
    <property type="entry name" value="DNase I-like"/>
    <property type="match status" value="1"/>
</dbReference>
<keyword evidence="1" id="KW-0732">Signal</keyword>
<dbReference type="InterPro" id="IPR015919">
    <property type="entry name" value="Cadherin-like_sf"/>
</dbReference>
<dbReference type="InterPro" id="IPR036691">
    <property type="entry name" value="Endo/exonu/phosph_ase_sf"/>
</dbReference>
<dbReference type="Gene3D" id="3.60.10.10">
    <property type="entry name" value="Endonuclease/exonuclease/phosphatase"/>
    <property type="match status" value="1"/>
</dbReference>
<evidence type="ECO:0000256" key="1">
    <source>
        <dbReference type="ARBA" id="ARBA00022729"/>
    </source>
</evidence>
<proteinExistence type="predicted"/>
<dbReference type="Gene3D" id="2.60.40.2030">
    <property type="match status" value="4"/>
</dbReference>
<reference evidence="5 6" key="2">
    <citation type="submission" date="2018-03" db="EMBL/GenBank/DDBJ databases">
        <authorList>
            <person name="Keele B.F."/>
        </authorList>
    </citation>
    <scope>NUCLEOTIDE SEQUENCE [LARGE SCALE GENOMIC DNA]</scope>
    <source>
        <strain evidence="5 6">D13</strain>
    </source>
</reference>
<dbReference type="Gene3D" id="2.60.40.10">
    <property type="entry name" value="Immunoglobulins"/>
    <property type="match status" value="1"/>
</dbReference>
<reference evidence="5 6" key="1">
    <citation type="submission" date="2018-03" db="EMBL/GenBank/DDBJ databases">
        <title>Ahniella affigens gen. nov., sp. nov., a gammaproteobacterium isolated from sandy soil near a stream.</title>
        <authorList>
            <person name="Ko Y."/>
            <person name="Kim J.-H."/>
        </authorList>
    </citation>
    <scope>NUCLEOTIDE SEQUENCE [LARGE SCALE GENOMIC DNA]</scope>
    <source>
        <strain evidence="5 6">D13</strain>
    </source>
</reference>
<organism evidence="5 6">
    <name type="scientific">Ahniella affigens</name>
    <dbReference type="NCBI Taxonomy" id="2021234"/>
    <lineage>
        <taxon>Bacteria</taxon>
        <taxon>Pseudomonadati</taxon>
        <taxon>Pseudomonadota</taxon>
        <taxon>Gammaproteobacteria</taxon>
        <taxon>Lysobacterales</taxon>
        <taxon>Rhodanobacteraceae</taxon>
        <taxon>Ahniella</taxon>
    </lineage>
</organism>
<dbReference type="Pfam" id="PF05345">
    <property type="entry name" value="He_PIG"/>
    <property type="match status" value="1"/>
</dbReference>
<dbReference type="InterPro" id="IPR013783">
    <property type="entry name" value="Ig-like_fold"/>
</dbReference>
<dbReference type="SUPFAM" id="SSF49313">
    <property type="entry name" value="Cadherin-like"/>
    <property type="match status" value="1"/>
</dbReference>
<gene>
    <name evidence="5" type="ORF">C7S18_16320</name>
</gene>
<keyword evidence="6" id="KW-1185">Reference proteome</keyword>
<dbReference type="GO" id="GO:0005509">
    <property type="term" value="F:calcium ion binding"/>
    <property type="evidence" value="ECO:0007669"/>
    <property type="project" value="InterPro"/>
</dbReference>
<dbReference type="GO" id="GO:0007154">
    <property type="term" value="P:cell communication"/>
    <property type="evidence" value="ECO:0007669"/>
    <property type="project" value="InterPro"/>
</dbReference>
<evidence type="ECO:0000256" key="2">
    <source>
        <dbReference type="ARBA" id="ARBA00022737"/>
    </source>
</evidence>
<dbReference type="OrthoDB" id="9800417at2"/>
<sequence>MLAVPGLWDPHPGQPKASFRLRRVMPSPRGAATLRDSKQTRQDRVFMNRIVRLSALALAMSSVSSLAPGAAFTPGNLAVARVGTGSGALSAAATAVFIDEYTTSGTLVQSIPLPTADSGANQTLTVAGSSTSEGMLTRSTDDRYLVLTGYDAAPGTASVAGTTAAATNRIIGRVDATGSVDTTTGLNSAFNTSNIRSAATADGSGIWAGGTGASGTGGIWYQTFGVIGAGTQVSTTVTNTRNLGIFANQLYTTAQSGAIRLAFIGSGLPTTTGQIMTNLPGLPTASNSPYGFVVLDRTPSVAGIDTLYFADDAAGLQKYSTGDGINWIARGSVAGNLRGLTARVDSITGSVVLFGTSTATSANTLITLTDTAAFDANIVATPTVIATAGTNTVFRGVAYVPSVAATPELSIAAANVAEGNTGCGGGSTPLDFPVTATVAPLSTLTFNFATSDGSATAGSDYTGVMAGTGTINAGQTTGTATVQVSCDNRVEANENFTASLTAGAGYTISATNGSATGTIGNDEVVAARISDVTQAEGTGGGTTAFNFTVSLDNGVEAGLGGISMLYTVDAAGATPGTDGVDFLSPAPEPGLFTIPDGSNSATLTVQVGADSTDEPNDTFAVTLSNIVAGSIVDATGDGTITNDDSAVPVISINDVSVTENDAGGPAVNAVFTVSIVPAPTGTVTVTADTASDSAVSPGDFTSTNAVLSFDNANTTRQFTVPITNDCTIEGSESFFVNLSGLTGTAAIGDSQGVGTITDNDVAINASISFLTPSANEGDTGTNTRVARVTLDRAMQCGDFTYSVNSTGGTATSGTDYQAVAVSNQTISGAATTADVNVTINGDLDSESDETVTLTLTGGGTNVTITPNTATATLVNDDTAPVMTIAEIQGDGSATTVPAAPNNVVTTFGNVVTTVAPTGFYMQMAVGDANMDTSDAIFVFTGAGSPSLTNLAAGDVVTVRGPVVEFNGITEFTTGSGMPIVAETGTAALPAAFVLDNAIPSPNNLVPFCDADNDNNTGGASGQFQTTDTFLTRNYECLEFMRVTTSTGVVNGPNQTFGTDPYAEMYMTTSGARSFREPGHSVLVNNENVAAVNLTPPAPVLPTSPIWDANPEIFELDVDKFFTTTTKNVLPPRTTFSATGLLGFEFGGYEFWVTANSGNTEADLTVQTPGPELPIPVPTAAPTQLTVGSLNVLRLYDYCDDPGSSSGNEPVNVAETDRKLLKLSAYIRNVLKSPDVIGIQEVELPSVTCTTGDPTSALQLLANKIAADGGPSYAAINSPSTNDIGRISVAFLVNTARVSVTTTTQLRATEQWTFTANGTPTTALLHDRPPFLLRAQTTVGNGGVFDFAVMTNHLRSLGGIDTINTVTNQENAHRIRRKKLAQSVAVACEAQTFQTANPLVPLVLIGDYNAFEFSDGYTDVNGIIRGDTDPAKSEYDIGFDGMTGGCTPFPNGQIVSPALTEALFSLPATERYSYVFGGNPQELDHAFLSTGAQSRFIAFAYGRGNADAPAREETQPLITVPVEKVLFASDHDGFVMRLDPSANRAPLVASPIANQSGVVGNSVTLNVLSSFSDPDNDTLTCTAQSLPNGLSINSSCVISGTLAAGSDMGSPYTVTVRATDTSGLFVETTFTFTVLPVAVFADGFE</sequence>